<evidence type="ECO:0000313" key="3">
    <source>
        <dbReference type="EMBL" id="CAE8602650.1"/>
    </source>
</evidence>
<organism evidence="3 4">
    <name type="scientific">Polarella glacialis</name>
    <name type="common">Dinoflagellate</name>
    <dbReference type="NCBI Taxonomy" id="89957"/>
    <lineage>
        <taxon>Eukaryota</taxon>
        <taxon>Sar</taxon>
        <taxon>Alveolata</taxon>
        <taxon>Dinophyceae</taxon>
        <taxon>Suessiales</taxon>
        <taxon>Suessiaceae</taxon>
        <taxon>Polarella</taxon>
    </lineage>
</organism>
<feature type="compositionally biased region" description="Basic and acidic residues" evidence="2">
    <location>
        <begin position="47"/>
        <end position="66"/>
    </location>
</feature>
<feature type="compositionally biased region" description="Basic residues" evidence="2">
    <location>
        <begin position="37"/>
        <end position="46"/>
    </location>
</feature>
<feature type="coiled-coil region" evidence="1">
    <location>
        <begin position="216"/>
        <end position="272"/>
    </location>
</feature>
<name>A0A813EQQ5_POLGL</name>
<feature type="non-terminal residue" evidence="3">
    <location>
        <position position="1"/>
    </location>
</feature>
<comment type="caution">
    <text evidence="3">The sequence shown here is derived from an EMBL/GenBank/DDBJ whole genome shotgun (WGS) entry which is preliminary data.</text>
</comment>
<accession>A0A813EQQ5</accession>
<feature type="region of interest" description="Disordered" evidence="2">
    <location>
        <begin position="96"/>
        <end position="115"/>
    </location>
</feature>
<dbReference type="OrthoDB" id="446006at2759"/>
<feature type="compositionally biased region" description="Basic and acidic residues" evidence="2">
    <location>
        <begin position="100"/>
        <end position="115"/>
    </location>
</feature>
<evidence type="ECO:0000256" key="1">
    <source>
        <dbReference type="SAM" id="Coils"/>
    </source>
</evidence>
<gene>
    <name evidence="3" type="ORF">PGLA1383_LOCUS20889</name>
</gene>
<evidence type="ECO:0000313" key="4">
    <source>
        <dbReference type="Proteomes" id="UP000654075"/>
    </source>
</evidence>
<feature type="region of interest" description="Disordered" evidence="2">
    <location>
        <begin position="170"/>
        <end position="190"/>
    </location>
</feature>
<reference evidence="3" key="1">
    <citation type="submission" date="2021-02" db="EMBL/GenBank/DDBJ databases">
        <authorList>
            <person name="Dougan E. K."/>
            <person name="Rhodes N."/>
            <person name="Thang M."/>
            <person name="Chan C."/>
        </authorList>
    </citation>
    <scope>NUCLEOTIDE SEQUENCE</scope>
</reference>
<keyword evidence="4" id="KW-1185">Reference proteome</keyword>
<keyword evidence="1" id="KW-0175">Coiled coil</keyword>
<feature type="compositionally biased region" description="Basic and acidic residues" evidence="2">
    <location>
        <begin position="19"/>
        <end position="36"/>
    </location>
</feature>
<feature type="compositionally biased region" description="Polar residues" evidence="2">
    <location>
        <begin position="358"/>
        <end position="386"/>
    </location>
</feature>
<feature type="compositionally biased region" description="Basic and acidic residues" evidence="2">
    <location>
        <begin position="178"/>
        <end position="190"/>
    </location>
</feature>
<proteinExistence type="predicted"/>
<dbReference type="EMBL" id="CAJNNV010014508">
    <property type="protein sequence ID" value="CAE8602650.1"/>
    <property type="molecule type" value="Genomic_DNA"/>
</dbReference>
<protein>
    <submittedName>
        <fullName evidence="3">Uncharacterized protein</fullName>
    </submittedName>
</protein>
<dbReference type="Proteomes" id="UP000654075">
    <property type="component" value="Unassembled WGS sequence"/>
</dbReference>
<feature type="region of interest" description="Disordered" evidence="2">
    <location>
        <begin position="1"/>
        <end position="67"/>
    </location>
</feature>
<evidence type="ECO:0000256" key="2">
    <source>
        <dbReference type="SAM" id="MobiDB-lite"/>
    </source>
</evidence>
<dbReference type="AlphaFoldDB" id="A0A813EQQ5"/>
<sequence length="453" mass="50090">LASGASPPWTQGTQEDLDDRQKHDIGLLSKAEENELRRRKKERKKQQRAERAERRAAEGTEGRDASFEELVGRYCGEEETQEHSKAQLKQALKAMAQQLEEAKRRAAAGDESLRSAEERLAQELEARTRTERLRAEAVQRVEELELTSLEIKAERQRWKQRELELLSESARQGNAVVRDQESRDRSDEAARDARIKELEGLLKEAIVRGARLGRARADVEGGKADLERKLAKLKEVARSKIRRERRHHDNEFAASERRVERAEDRLAEFLRVSAAECADGVLEVHMQHLATVGRSLAHKVDEQAEIIEVLQGLLQDHKDFIRQELGSELLLPASPKQRKPPADVPPKAVARPHAAERATSSLTEVTASSARGAQSSANGAGTQKSTPGVVRDESSARASALGIIGPIGEEGDDSGTSEVSSDELSGLEEDGQVMASGSQAKNSPLLARRRPAN</sequence>
<feature type="region of interest" description="Disordered" evidence="2">
    <location>
        <begin position="331"/>
        <end position="453"/>
    </location>
</feature>